<evidence type="ECO:0000313" key="3">
    <source>
        <dbReference type="EMBL" id="TJZ75953.1"/>
    </source>
</evidence>
<accession>A0ABY2RGJ3</accession>
<dbReference type="InterPro" id="IPR016163">
    <property type="entry name" value="Ald_DH_C"/>
</dbReference>
<evidence type="ECO:0000259" key="2">
    <source>
        <dbReference type="Pfam" id="PF00171"/>
    </source>
</evidence>
<dbReference type="InterPro" id="IPR050740">
    <property type="entry name" value="Aldehyde_DH_Superfamily"/>
</dbReference>
<dbReference type="PANTHER" id="PTHR43353:SF5">
    <property type="entry name" value="SUCCINATE-SEMIALDEHYDE DEHYDROGENASE, MITOCHONDRIAL"/>
    <property type="match status" value="1"/>
</dbReference>
<dbReference type="InterPro" id="IPR015590">
    <property type="entry name" value="Aldehyde_DH_dom"/>
</dbReference>
<keyword evidence="4" id="KW-1185">Reference proteome</keyword>
<dbReference type="Gene3D" id="3.40.605.10">
    <property type="entry name" value="Aldehyde Dehydrogenase, Chain A, domain 1"/>
    <property type="match status" value="1"/>
</dbReference>
<dbReference type="PANTHER" id="PTHR43353">
    <property type="entry name" value="SUCCINATE-SEMIALDEHYDE DEHYDROGENASE, MITOCHONDRIAL"/>
    <property type="match status" value="1"/>
</dbReference>
<comment type="caution">
    <text evidence="3">The sequence shown here is derived from an EMBL/GenBank/DDBJ whole genome shotgun (WGS) entry which is preliminary data.</text>
</comment>
<dbReference type="Pfam" id="PF00171">
    <property type="entry name" value="Aldedh"/>
    <property type="match status" value="1"/>
</dbReference>
<keyword evidence="1" id="KW-0560">Oxidoreductase</keyword>
<dbReference type="InterPro" id="IPR016162">
    <property type="entry name" value="Ald_DH_N"/>
</dbReference>
<proteinExistence type="predicted"/>
<sequence length="480" mass="50887">MRTPLNPELADTAHTVRTLDIPRLDPRPSSKSLSSLNPATLGQIGTVAITTATQVDGMVARAHGAFAAWRTDREARRRFLTDCARELYRSAGTLAPLLTMEQGKPLDESDGEIRLAAKYLAEAAHADWDDDAPAHTYDERSAVVEHRPVGVVAVLVPWDLPILRMAAKIGPALVTGNTVVVEPPCTVALSVARAVDILKAVLPEGVLDIAVGTREAHSPLVAHPKIRRISYVGSRGGARTIISHAARFLTPVAATTACGGTALLLPDADAENAATALAECAFANSGQTLCAPKSAYVPADMVDAFCEAFSEAMRTLTVGDGMDPETTVGPQHSSHQLSIAEDLLCQSIAAGSTLVVGGGRGTDLPGYFLEPTLLRDNGESTGFEDATKAGPVFTVIGYDDLDQIVDSVNEHSRGRSASVWGSDLDRTDQVAERIDAESVSVNRHDITDTPISFAAGTDTGFGTRDNRATDEFLHFRVIAH</sequence>
<dbReference type="RefSeq" id="WP_136911103.1">
    <property type="nucleotide sequence ID" value="NZ_SUMD01000009.1"/>
</dbReference>
<organism evidence="3 4">
    <name type="scientific">Rhodococcus oryzae</name>
    <dbReference type="NCBI Taxonomy" id="2571143"/>
    <lineage>
        <taxon>Bacteria</taxon>
        <taxon>Bacillati</taxon>
        <taxon>Actinomycetota</taxon>
        <taxon>Actinomycetes</taxon>
        <taxon>Mycobacteriales</taxon>
        <taxon>Nocardiaceae</taxon>
        <taxon>Rhodococcus</taxon>
    </lineage>
</organism>
<dbReference type="SUPFAM" id="SSF53720">
    <property type="entry name" value="ALDH-like"/>
    <property type="match status" value="1"/>
</dbReference>
<dbReference type="Gene3D" id="3.40.309.10">
    <property type="entry name" value="Aldehyde Dehydrogenase, Chain A, domain 2"/>
    <property type="match status" value="1"/>
</dbReference>
<evidence type="ECO:0000313" key="4">
    <source>
        <dbReference type="Proteomes" id="UP000305109"/>
    </source>
</evidence>
<dbReference type="InterPro" id="IPR016161">
    <property type="entry name" value="Ald_DH/histidinol_DH"/>
</dbReference>
<reference evidence="3 4" key="1">
    <citation type="submission" date="2019-04" db="EMBL/GenBank/DDBJ databases">
        <title>Rhodococcus oryzae sp. nov., a novel actinomycete isolated from rhizosphere soil of rice (Oryza sativa L.).</title>
        <authorList>
            <person name="Li C."/>
        </authorList>
    </citation>
    <scope>NUCLEOTIDE SEQUENCE [LARGE SCALE GENOMIC DNA]</scope>
    <source>
        <strain evidence="3 4">NEAU-CX67</strain>
    </source>
</reference>
<gene>
    <name evidence="3" type="ORF">FCG67_18175</name>
</gene>
<dbReference type="Proteomes" id="UP000305109">
    <property type="component" value="Unassembled WGS sequence"/>
</dbReference>
<evidence type="ECO:0000256" key="1">
    <source>
        <dbReference type="ARBA" id="ARBA00023002"/>
    </source>
</evidence>
<name>A0ABY2RGJ3_9NOCA</name>
<feature type="domain" description="Aldehyde dehydrogenase" evidence="2">
    <location>
        <begin position="30"/>
        <end position="472"/>
    </location>
</feature>
<protein>
    <submittedName>
        <fullName evidence="3">Aldehyde dehydrogenase family protein</fullName>
    </submittedName>
</protein>
<dbReference type="EMBL" id="SUMD01000009">
    <property type="protein sequence ID" value="TJZ75953.1"/>
    <property type="molecule type" value="Genomic_DNA"/>
</dbReference>